<keyword evidence="3" id="KW-1185">Reference proteome</keyword>
<gene>
    <name evidence="2" type="ORF">NECAME_12442</name>
</gene>
<dbReference type="AlphaFoldDB" id="W2T0D8"/>
<evidence type="ECO:0000313" key="2">
    <source>
        <dbReference type="EMBL" id="ETN75348.1"/>
    </source>
</evidence>
<feature type="compositionally biased region" description="Basic and acidic residues" evidence="1">
    <location>
        <begin position="32"/>
        <end position="55"/>
    </location>
</feature>
<feature type="region of interest" description="Disordered" evidence="1">
    <location>
        <begin position="1"/>
        <end position="98"/>
    </location>
</feature>
<dbReference type="OrthoDB" id="5875234at2759"/>
<name>W2T0D8_NECAM</name>
<feature type="compositionally biased region" description="Basic and acidic residues" evidence="1">
    <location>
        <begin position="86"/>
        <end position="98"/>
    </location>
</feature>
<sequence length="209" mass="24859">MNRRPNERYHAQERESFDSSSFRSRDYISPPDGHHRENGWGQHYDQRNSYDDRGIRRNTQQNGQYRQEPLSSRRENLGSRSIPQRSQERDPERYERMDLEEKSKLARTLFKTAPTQEELRTRGSCVVMCRFNPTHILDLCNIDAHQRNCKDRLRLEEFGCFVSKQKLALVLERQVRWRRYLNFKPAAAAFSFRQMSLAARTAIHAALIL</sequence>
<dbReference type="KEGG" id="nai:NECAME_12442"/>
<reference evidence="3" key="1">
    <citation type="journal article" date="2014" name="Nat. Genet.">
        <title>Genome of the human hookworm Necator americanus.</title>
        <authorList>
            <person name="Tang Y.T."/>
            <person name="Gao X."/>
            <person name="Rosa B.A."/>
            <person name="Abubucker S."/>
            <person name="Hallsworth-Pepin K."/>
            <person name="Martin J."/>
            <person name="Tyagi R."/>
            <person name="Heizer E."/>
            <person name="Zhang X."/>
            <person name="Bhonagiri-Palsikar V."/>
            <person name="Minx P."/>
            <person name="Warren W.C."/>
            <person name="Wang Q."/>
            <person name="Zhan B."/>
            <person name="Hotez P.J."/>
            <person name="Sternberg P.W."/>
            <person name="Dougall A."/>
            <person name="Gaze S.T."/>
            <person name="Mulvenna J."/>
            <person name="Sotillo J."/>
            <person name="Ranganathan S."/>
            <person name="Rabelo E.M."/>
            <person name="Wilson R.K."/>
            <person name="Felgner P.L."/>
            <person name="Bethony J."/>
            <person name="Hawdon J.M."/>
            <person name="Gasser R.B."/>
            <person name="Loukas A."/>
            <person name="Mitreva M."/>
        </authorList>
    </citation>
    <scope>NUCLEOTIDE SEQUENCE [LARGE SCALE GENOMIC DNA]</scope>
</reference>
<feature type="compositionally biased region" description="Basic and acidic residues" evidence="1">
    <location>
        <begin position="1"/>
        <end position="17"/>
    </location>
</feature>
<organism evidence="2 3">
    <name type="scientific">Necator americanus</name>
    <name type="common">Human hookworm</name>
    <dbReference type="NCBI Taxonomy" id="51031"/>
    <lineage>
        <taxon>Eukaryota</taxon>
        <taxon>Metazoa</taxon>
        <taxon>Ecdysozoa</taxon>
        <taxon>Nematoda</taxon>
        <taxon>Chromadorea</taxon>
        <taxon>Rhabditida</taxon>
        <taxon>Rhabditina</taxon>
        <taxon>Rhabditomorpha</taxon>
        <taxon>Strongyloidea</taxon>
        <taxon>Ancylostomatidae</taxon>
        <taxon>Bunostominae</taxon>
        <taxon>Necator</taxon>
    </lineage>
</organism>
<dbReference type="EMBL" id="KI660303">
    <property type="protein sequence ID" value="ETN75348.1"/>
    <property type="molecule type" value="Genomic_DNA"/>
</dbReference>
<proteinExistence type="predicted"/>
<evidence type="ECO:0000256" key="1">
    <source>
        <dbReference type="SAM" id="MobiDB-lite"/>
    </source>
</evidence>
<dbReference type="Proteomes" id="UP000053676">
    <property type="component" value="Unassembled WGS sequence"/>
</dbReference>
<evidence type="ECO:0008006" key="4">
    <source>
        <dbReference type="Google" id="ProtNLM"/>
    </source>
</evidence>
<protein>
    <recommendedName>
        <fullName evidence="4">CHHC U11-48K-type domain-containing protein</fullName>
    </recommendedName>
</protein>
<accession>W2T0D8</accession>
<evidence type="ECO:0000313" key="3">
    <source>
        <dbReference type="Proteomes" id="UP000053676"/>
    </source>
</evidence>